<evidence type="ECO:0000313" key="1">
    <source>
        <dbReference type="EMBL" id="CCI10813.1"/>
    </source>
</evidence>
<comment type="caution">
    <text evidence="1">The sequence shown here is derived from an EMBL/GenBank/DDBJ whole genome shotgun (WGS) entry which is preliminary data.</text>
</comment>
<keyword evidence="2" id="KW-1185">Reference proteome</keyword>
<protein>
    <submittedName>
        <fullName evidence="1">Uncharacterized protein</fullName>
    </submittedName>
</protein>
<name>A0A024FUI2_9STRA</name>
<dbReference type="InParanoid" id="A0A024FUI2"/>
<sequence length="314" mass="36192">MICSFSARQRSLIRPTKSVIHHERILLSYHKTATYRRNYEYDQQSIPSSSGMESRFYCTRLLTHMLLHASLRAGNMTAFAMNLFNPNFHVDSGILLLLDLVLTGDRIQLPTTVQTVNAGYVFPLLYLIRLSLVHRHDLCGIEQHWHHVGNKSFFRVVCVSECVHKKIKVEKVQQTDDEDLKHFVQHSILYAQIEFNVLFSSTCSSFHLKLFGTQFRQNFFVKRRSKTCALRTPKAASYVLRRYASSALRNIGISLCLNRTLVDCTVLRMLLHGICLWPKTKARLLWAHKKVTNSASSHQTPRISLPASLYPVFL</sequence>
<organism evidence="1 2">
    <name type="scientific">Albugo candida</name>
    <dbReference type="NCBI Taxonomy" id="65357"/>
    <lineage>
        <taxon>Eukaryota</taxon>
        <taxon>Sar</taxon>
        <taxon>Stramenopiles</taxon>
        <taxon>Oomycota</taxon>
        <taxon>Peronosporomycetes</taxon>
        <taxon>Albuginales</taxon>
        <taxon>Albuginaceae</taxon>
        <taxon>Albugo</taxon>
    </lineage>
</organism>
<dbReference type="EMBL" id="CAIX01000415">
    <property type="protein sequence ID" value="CCI10813.1"/>
    <property type="molecule type" value="Genomic_DNA"/>
</dbReference>
<dbReference type="AlphaFoldDB" id="A0A024FUI2"/>
<proteinExistence type="predicted"/>
<evidence type="ECO:0000313" key="2">
    <source>
        <dbReference type="Proteomes" id="UP000053237"/>
    </source>
</evidence>
<gene>
    <name evidence="1" type="ORF">BN9_117600</name>
</gene>
<accession>A0A024FUI2</accession>
<reference evidence="1 2" key="1">
    <citation type="submission" date="2012-05" db="EMBL/GenBank/DDBJ databases">
        <title>Recombination and specialization in a pathogen metapopulation.</title>
        <authorList>
            <person name="Gardiner A."/>
            <person name="Kemen E."/>
            <person name="Schultz-Larsen T."/>
            <person name="MacLean D."/>
            <person name="Van Oosterhout C."/>
            <person name="Jones J.D.G."/>
        </authorList>
    </citation>
    <scope>NUCLEOTIDE SEQUENCE [LARGE SCALE GENOMIC DNA]</scope>
    <source>
        <strain evidence="1 2">Ac Nc2</strain>
    </source>
</reference>
<dbReference type="Proteomes" id="UP000053237">
    <property type="component" value="Unassembled WGS sequence"/>
</dbReference>